<dbReference type="InterPro" id="IPR058792">
    <property type="entry name" value="Beta-barrel_RND_2"/>
</dbReference>
<reference evidence="3" key="1">
    <citation type="submission" date="2016-04" db="EMBL/GenBank/DDBJ databases">
        <authorList>
            <person name="Evans L.H."/>
            <person name="Alamgir A."/>
            <person name="Owens N."/>
            <person name="Weber N.D."/>
            <person name="Virtaneva K."/>
            <person name="Barbian K."/>
            <person name="Babar A."/>
            <person name="Rosenke K."/>
        </authorList>
    </citation>
    <scope>NUCLEOTIDE SEQUENCE</scope>
    <source>
        <strain evidence="3">86</strain>
    </source>
</reference>
<evidence type="ECO:0000259" key="2">
    <source>
        <dbReference type="Pfam" id="PF25954"/>
    </source>
</evidence>
<sequence>MRVRGSWVAAAAIVAACVVWIGSGLIGGDRRPPAAPAKAERAVRVGVIESRARPVTARLDLTGTTRANRAVELRAETRGRVAEVMAEKGTAIARGAPVARLAADDRAARLARAEALFAQRDIEFQAASRLADKDYASRVRVATTRAEREAAAAELAAARLDIARTGIAAPFAGVIDARPVEIGTLVAVDDAVATLVELDPIKIEVEVSESAIGGVRVGTAAEVRLPGIGSGAGVVTYVGRVAAPATRTFPVEIEVPNPDRRIAAGMTAEVALPLGETLAHPVSPAVLTLSAAGELGVKAVTPGGLVEFHKAVPVREDAEGLWLGGLPETLRLITVGQDFVSAGQPVEAAPDTLLAPSPEPASR</sequence>
<dbReference type="PROSITE" id="PS51257">
    <property type="entry name" value="PROKAR_LIPOPROTEIN"/>
    <property type="match status" value="1"/>
</dbReference>
<proteinExistence type="inferred from homology"/>
<evidence type="ECO:0000256" key="1">
    <source>
        <dbReference type="ARBA" id="ARBA00009477"/>
    </source>
</evidence>
<dbReference type="AlphaFoldDB" id="A0A212JNC9"/>
<dbReference type="SUPFAM" id="SSF111369">
    <property type="entry name" value="HlyD-like secretion proteins"/>
    <property type="match status" value="1"/>
</dbReference>
<dbReference type="NCBIfam" id="TIGR01730">
    <property type="entry name" value="RND_mfp"/>
    <property type="match status" value="1"/>
</dbReference>
<feature type="domain" description="CusB-like beta-barrel" evidence="2">
    <location>
        <begin position="203"/>
        <end position="272"/>
    </location>
</feature>
<dbReference type="PANTHER" id="PTHR30469">
    <property type="entry name" value="MULTIDRUG RESISTANCE PROTEIN MDTA"/>
    <property type="match status" value="1"/>
</dbReference>
<dbReference type="Gene3D" id="1.10.287.470">
    <property type="entry name" value="Helix hairpin bin"/>
    <property type="match status" value="1"/>
</dbReference>
<organism evidence="3">
    <name type="scientific">uncultured Alphaproteobacteria bacterium</name>
    <dbReference type="NCBI Taxonomy" id="91750"/>
    <lineage>
        <taxon>Bacteria</taxon>
        <taxon>Pseudomonadati</taxon>
        <taxon>Pseudomonadota</taxon>
        <taxon>Alphaproteobacteria</taxon>
        <taxon>environmental samples</taxon>
    </lineage>
</organism>
<name>A0A212JNC9_9PROT</name>
<dbReference type="Gene3D" id="2.40.50.100">
    <property type="match status" value="1"/>
</dbReference>
<protein>
    <submittedName>
        <fullName evidence="3">Putative Co/Zn/Cd efflux system membrane fusion protein</fullName>
    </submittedName>
</protein>
<dbReference type="EMBL" id="FLUO01000001">
    <property type="protein sequence ID" value="SBW00918.1"/>
    <property type="molecule type" value="Genomic_DNA"/>
</dbReference>
<gene>
    <name evidence="3" type="ORF">KL86APRO_11355</name>
</gene>
<dbReference type="Pfam" id="PF25954">
    <property type="entry name" value="Beta-barrel_RND_2"/>
    <property type="match status" value="1"/>
</dbReference>
<comment type="similarity">
    <text evidence="1">Belongs to the membrane fusion protein (MFP) (TC 8.A.1) family.</text>
</comment>
<dbReference type="GO" id="GO:0015562">
    <property type="term" value="F:efflux transmembrane transporter activity"/>
    <property type="evidence" value="ECO:0007669"/>
    <property type="project" value="TreeGrafter"/>
</dbReference>
<dbReference type="GO" id="GO:1990281">
    <property type="term" value="C:efflux pump complex"/>
    <property type="evidence" value="ECO:0007669"/>
    <property type="project" value="TreeGrafter"/>
</dbReference>
<dbReference type="PANTHER" id="PTHR30469:SF29">
    <property type="entry name" value="BLR2860 PROTEIN"/>
    <property type="match status" value="1"/>
</dbReference>
<dbReference type="Gene3D" id="2.40.30.170">
    <property type="match status" value="1"/>
</dbReference>
<dbReference type="InterPro" id="IPR006143">
    <property type="entry name" value="RND_pump_MFP"/>
</dbReference>
<accession>A0A212JNC9</accession>
<evidence type="ECO:0000313" key="3">
    <source>
        <dbReference type="EMBL" id="SBW00918.1"/>
    </source>
</evidence>